<dbReference type="RefSeq" id="XP_007733148.1">
    <property type="nucleotide sequence ID" value="XM_007734958.1"/>
</dbReference>
<evidence type="ECO:0000313" key="5">
    <source>
        <dbReference type="Proteomes" id="UP000019478"/>
    </source>
</evidence>
<sequence length="293" mass="31922">MASSSSLPPPSPSPLAQISEFAQDSASIDSRPEHPSLASIPELTTKPAVSEDDKVEALHLLADSVAQQRQLASSAVIFHPFTLSMTALLFGLVYQKLYKGSPSDYAIIGTTFTGAFMAVLVTIRWLTSGYIDEAGNVGTWKWLNKGRGERDSGAVGDEDEILLTWFGDEVIGTLILRGQRATPPSSSGSSSPKKSRKNHPVVGIIRGWTVKRRYRHKGVGQGLLEEAVQLCQSQGWNGPEFADDHANSRQVLPRTFHGGFAKRERIAREMLERVRDEVGKPISISGGSRKGKR</sequence>
<dbReference type="InterPro" id="IPR016181">
    <property type="entry name" value="Acyl_CoA_acyltransferase"/>
</dbReference>
<feature type="compositionally biased region" description="Low complexity" evidence="1">
    <location>
        <begin position="183"/>
        <end position="192"/>
    </location>
</feature>
<keyword evidence="2" id="KW-0472">Membrane</keyword>
<dbReference type="OrthoDB" id="5343688at2759"/>
<dbReference type="eggNOG" id="ENOG502SMXQ">
    <property type="taxonomic scope" value="Eukaryota"/>
</dbReference>
<dbReference type="EMBL" id="AMGY01000004">
    <property type="protein sequence ID" value="EXJ84163.1"/>
    <property type="molecule type" value="Genomic_DNA"/>
</dbReference>
<comment type="caution">
    <text evidence="4">The sequence shown here is derived from an EMBL/GenBank/DDBJ whole genome shotgun (WGS) entry which is preliminary data.</text>
</comment>
<feature type="transmembrane region" description="Helical" evidence="2">
    <location>
        <begin position="71"/>
        <end position="93"/>
    </location>
</feature>
<keyword evidence="2" id="KW-1133">Transmembrane helix</keyword>
<evidence type="ECO:0000256" key="2">
    <source>
        <dbReference type="SAM" id="Phobius"/>
    </source>
</evidence>
<dbReference type="Pfam" id="PF00583">
    <property type="entry name" value="Acetyltransf_1"/>
    <property type="match status" value="1"/>
</dbReference>
<keyword evidence="2" id="KW-0812">Transmembrane</keyword>
<evidence type="ECO:0000313" key="4">
    <source>
        <dbReference type="EMBL" id="EXJ84163.1"/>
    </source>
</evidence>
<dbReference type="SUPFAM" id="SSF55729">
    <property type="entry name" value="Acyl-CoA N-acyltransferases (Nat)"/>
    <property type="match status" value="1"/>
</dbReference>
<accession>W9XVA0</accession>
<feature type="region of interest" description="Disordered" evidence="1">
    <location>
        <begin position="179"/>
        <end position="198"/>
    </location>
</feature>
<feature type="transmembrane region" description="Helical" evidence="2">
    <location>
        <begin position="105"/>
        <end position="126"/>
    </location>
</feature>
<dbReference type="InterPro" id="IPR000182">
    <property type="entry name" value="GNAT_dom"/>
</dbReference>
<gene>
    <name evidence="4" type="ORF">A1O3_04830</name>
</gene>
<evidence type="ECO:0000256" key="1">
    <source>
        <dbReference type="SAM" id="MobiDB-lite"/>
    </source>
</evidence>
<reference evidence="4 5" key="1">
    <citation type="submission" date="2013-03" db="EMBL/GenBank/DDBJ databases">
        <title>The Genome Sequence of Capronia epimyces CBS 606.96.</title>
        <authorList>
            <consortium name="The Broad Institute Genomics Platform"/>
            <person name="Cuomo C."/>
            <person name="de Hoog S."/>
            <person name="Gorbushina A."/>
            <person name="Walker B."/>
            <person name="Young S.K."/>
            <person name="Zeng Q."/>
            <person name="Gargeya S."/>
            <person name="Fitzgerald M."/>
            <person name="Haas B."/>
            <person name="Abouelleil A."/>
            <person name="Allen A.W."/>
            <person name="Alvarado L."/>
            <person name="Arachchi H.M."/>
            <person name="Berlin A.M."/>
            <person name="Chapman S.B."/>
            <person name="Gainer-Dewar J."/>
            <person name="Goldberg J."/>
            <person name="Griggs A."/>
            <person name="Gujja S."/>
            <person name="Hansen M."/>
            <person name="Howarth C."/>
            <person name="Imamovic A."/>
            <person name="Ireland A."/>
            <person name="Larimer J."/>
            <person name="McCowan C."/>
            <person name="Murphy C."/>
            <person name="Pearson M."/>
            <person name="Poon T.W."/>
            <person name="Priest M."/>
            <person name="Roberts A."/>
            <person name="Saif S."/>
            <person name="Shea T."/>
            <person name="Sisk P."/>
            <person name="Sykes S."/>
            <person name="Wortman J."/>
            <person name="Nusbaum C."/>
            <person name="Birren B."/>
        </authorList>
    </citation>
    <scope>NUCLEOTIDE SEQUENCE [LARGE SCALE GENOMIC DNA]</scope>
    <source>
        <strain evidence="4 5">CBS 606.96</strain>
    </source>
</reference>
<dbReference type="Gene3D" id="3.40.630.30">
    <property type="match status" value="1"/>
</dbReference>
<organism evidence="4 5">
    <name type="scientific">Capronia epimyces CBS 606.96</name>
    <dbReference type="NCBI Taxonomy" id="1182542"/>
    <lineage>
        <taxon>Eukaryota</taxon>
        <taxon>Fungi</taxon>
        <taxon>Dikarya</taxon>
        <taxon>Ascomycota</taxon>
        <taxon>Pezizomycotina</taxon>
        <taxon>Eurotiomycetes</taxon>
        <taxon>Chaetothyriomycetidae</taxon>
        <taxon>Chaetothyriales</taxon>
        <taxon>Herpotrichiellaceae</taxon>
        <taxon>Capronia</taxon>
    </lineage>
</organism>
<proteinExistence type="predicted"/>
<dbReference type="HOGENOM" id="CLU_040076_1_0_1"/>
<dbReference type="AlphaFoldDB" id="W9XVA0"/>
<dbReference type="GeneID" id="19168948"/>
<feature type="region of interest" description="Disordered" evidence="1">
    <location>
        <begin position="1"/>
        <end position="45"/>
    </location>
</feature>
<dbReference type="GO" id="GO:0016747">
    <property type="term" value="F:acyltransferase activity, transferring groups other than amino-acyl groups"/>
    <property type="evidence" value="ECO:0007669"/>
    <property type="project" value="InterPro"/>
</dbReference>
<feature type="domain" description="N-acetyltransferase" evidence="3">
    <location>
        <begin position="156"/>
        <end position="235"/>
    </location>
</feature>
<name>W9XVA0_9EURO</name>
<protein>
    <recommendedName>
        <fullName evidence="3">N-acetyltransferase domain-containing protein</fullName>
    </recommendedName>
</protein>
<dbReference type="Proteomes" id="UP000019478">
    <property type="component" value="Unassembled WGS sequence"/>
</dbReference>
<keyword evidence="5" id="KW-1185">Reference proteome</keyword>
<evidence type="ECO:0000259" key="3">
    <source>
        <dbReference type="Pfam" id="PF00583"/>
    </source>
</evidence>